<dbReference type="InterPro" id="IPR019734">
    <property type="entry name" value="TPR_rpt"/>
</dbReference>
<gene>
    <name evidence="4" type="ORF">LF1_19670</name>
</gene>
<dbReference type="AlphaFoldDB" id="A0A5B1CHK2"/>
<proteinExistence type="predicted"/>
<evidence type="ECO:0000256" key="1">
    <source>
        <dbReference type="PROSITE-ProRule" id="PRU00339"/>
    </source>
</evidence>
<evidence type="ECO:0000313" key="4">
    <source>
        <dbReference type="EMBL" id="KAA1259435.1"/>
    </source>
</evidence>
<keyword evidence="5" id="KW-1185">Reference proteome</keyword>
<protein>
    <submittedName>
        <fullName evidence="4">Tetratricopeptide repeat protein</fullName>
    </submittedName>
</protein>
<reference evidence="4 5" key="1">
    <citation type="submission" date="2019-08" db="EMBL/GenBank/DDBJ databases">
        <title>Deep-cultivation of Planctomycetes and their phenomic and genomic characterization uncovers novel biology.</title>
        <authorList>
            <person name="Wiegand S."/>
            <person name="Jogler M."/>
            <person name="Boedeker C."/>
            <person name="Pinto D."/>
            <person name="Vollmers J."/>
            <person name="Rivas-Marin E."/>
            <person name="Kohn T."/>
            <person name="Peeters S.H."/>
            <person name="Heuer A."/>
            <person name="Rast P."/>
            <person name="Oberbeckmann S."/>
            <person name="Bunk B."/>
            <person name="Jeske O."/>
            <person name="Meyerdierks A."/>
            <person name="Storesund J.E."/>
            <person name="Kallscheuer N."/>
            <person name="Luecker S."/>
            <person name="Lage O.M."/>
            <person name="Pohl T."/>
            <person name="Merkel B.J."/>
            <person name="Hornburger P."/>
            <person name="Mueller R.-W."/>
            <person name="Bruemmer F."/>
            <person name="Labrenz M."/>
            <person name="Spormann A.M."/>
            <person name="Op Den Camp H."/>
            <person name="Overmann J."/>
            <person name="Amann R."/>
            <person name="Jetten M.S.M."/>
            <person name="Mascher T."/>
            <person name="Medema M.H."/>
            <person name="Devos D.P."/>
            <person name="Kaster A.-K."/>
            <person name="Ovreas L."/>
            <person name="Rohde M."/>
            <person name="Galperin M.Y."/>
            <person name="Jogler C."/>
        </authorList>
    </citation>
    <scope>NUCLEOTIDE SEQUENCE [LARGE SCALE GENOMIC DNA]</scope>
    <source>
        <strain evidence="4 5">LF1</strain>
    </source>
</reference>
<accession>A0A5B1CHK2</accession>
<organism evidence="4 5">
    <name type="scientific">Rubripirellula obstinata</name>
    <dbReference type="NCBI Taxonomy" id="406547"/>
    <lineage>
        <taxon>Bacteria</taxon>
        <taxon>Pseudomonadati</taxon>
        <taxon>Planctomycetota</taxon>
        <taxon>Planctomycetia</taxon>
        <taxon>Pirellulales</taxon>
        <taxon>Pirellulaceae</taxon>
        <taxon>Rubripirellula</taxon>
    </lineage>
</organism>
<feature type="region of interest" description="Disordered" evidence="3">
    <location>
        <begin position="1"/>
        <end position="36"/>
    </location>
</feature>
<evidence type="ECO:0000313" key="5">
    <source>
        <dbReference type="Proteomes" id="UP000322699"/>
    </source>
</evidence>
<feature type="compositionally biased region" description="Polar residues" evidence="3">
    <location>
        <begin position="1"/>
        <end position="28"/>
    </location>
</feature>
<evidence type="ECO:0000256" key="2">
    <source>
        <dbReference type="SAM" id="Coils"/>
    </source>
</evidence>
<comment type="caution">
    <text evidence="4">The sequence shown here is derived from an EMBL/GenBank/DDBJ whole genome shotgun (WGS) entry which is preliminary data.</text>
</comment>
<dbReference type="Proteomes" id="UP000322699">
    <property type="component" value="Unassembled WGS sequence"/>
</dbReference>
<feature type="repeat" description="TPR" evidence="1">
    <location>
        <begin position="125"/>
        <end position="158"/>
    </location>
</feature>
<name>A0A5B1CHK2_9BACT</name>
<dbReference type="SUPFAM" id="SSF48452">
    <property type="entry name" value="TPR-like"/>
    <property type="match status" value="1"/>
</dbReference>
<dbReference type="InterPro" id="IPR011990">
    <property type="entry name" value="TPR-like_helical_dom_sf"/>
</dbReference>
<keyword evidence="1" id="KW-0802">TPR repeat</keyword>
<dbReference type="PROSITE" id="PS50005">
    <property type="entry name" value="TPR"/>
    <property type="match status" value="1"/>
</dbReference>
<dbReference type="Gene3D" id="1.25.40.10">
    <property type="entry name" value="Tetratricopeptide repeat domain"/>
    <property type="match status" value="2"/>
</dbReference>
<evidence type="ECO:0000256" key="3">
    <source>
        <dbReference type="SAM" id="MobiDB-lite"/>
    </source>
</evidence>
<dbReference type="EMBL" id="VRLW01000001">
    <property type="protein sequence ID" value="KAA1259435.1"/>
    <property type="molecule type" value="Genomic_DNA"/>
</dbReference>
<feature type="coiled-coil region" evidence="2">
    <location>
        <begin position="170"/>
        <end position="200"/>
    </location>
</feature>
<keyword evidence="2" id="KW-0175">Coiled coil</keyword>
<sequence length="339" mass="38531">MGVSSSSNVETSQKSGQHIMTSIQSQMPQEKLPSKPGQWRIVHACDLTRKYFEPETKLTGGTEQTAGDAALSKLHSLGTDSSQTQPIQTEIDQARLLDQTAENEKVVLQRRQHLEQHIRSNPTDPNSFLELGQIYRLEQKPIEAKRVLEQATELFPDNHELRWEFEEATLARSLQQLREVAELANRLETAEADRELHRCQHDWACRRIEICQARLERDPSKIHLRVALGEAMLDAGMYEGAIEELEPLLEIDAFSPSAYLLRGKCLLAMNKDLDAMVELRACAMRRSVPAPLRLRILSLRLLCETAERLGIQLTLNRYRELLRQAETEFAKQSASANVS</sequence>